<evidence type="ECO:0000256" key="5">
    <source>
        <dbReference type="SAM" id="MobiDB-lite"/>
    </source>
</evidence>
<dbReference type="OrthoDB" id="442087at2759"/>
<dbReference type="GO" id="GO:0071218">
    <property type="term" value="P:cellular response to misfolded protein"/>
    <property type="evidence" value="ECO:0000318"/>
    <property type="project" value="GO_Central"/>
</dbReference>
<evidence type="ECO:0000313" key="7">
    <source>
        <dbReference type="EMBL" id="EDV25550.1"/>
    </source>
</evidence>
<dbReference type="PhylomeDB" id="B3RVS8"/>
<dbReference type="CDD" id="cd06257">
    <property type="entry name" value="DnaJ"/>
    <property type="match status" value="1"/>
</dbReference>
<dbReference type="InterPro" id="IPR001623">
    <property type="entry name" value="DnaJ_domain"/>
</dbReference>
<accession>B3RVS8</accession>
<dbReference type="AlphaFoldDB" id="B3RVS8"/>
<dbReference type="eggNOG" id="KOG0714">
    <property type="taxonomic scope" value="Eukaryota"/>
</dbReference>
<evidence type="ECO:0000256" key="3">
    <source>
        <dbReference type="ARBA" id="ARBA00022989"/>
    </source>
</evidence>
<feature type="region of interest" description="Disordered" evidence="5">
    <location>
        <begin position="50"/>
        <end position="96"/>
    </location>
</feature>
<dbReference type="FunCoup" id="B3RVS8">
    <property type="interactions" value="2439"/>
</dbReference>
<dbReference type="InParanoid" id="B3RVS8"/>
<dbReference type="PANTHER" id="PTHR43908:SF3">
    <property type="entry name" value="AT29763P-RELATED"/>
    <property type="match status" value="1"/>
</dbReference>
<dbReference type="PRINTS" id="PR00625">
    <property type="entry name" value="JDOMAIN"/>
</dbReference>
<keyword evidence="3" id="KW-1133">Transmembrane helix</keyword>
<dbReference type="OMA" id="DQWGEEG"/>
<keyword evidence="4" id="KW-0472">Membrane</keyword>
<dbReference type="SMART" id="SM00271">
    <property type="entry name" value="DnaJ"/>
    <property type="match status" value="1"/>
</dbReference>
<feature type="compositionally biased region" description="Basic and acidic residues" evidence="5">
    <location>
        <begin position="50"/>
        <end position="65"/>
    </location>
</feature>
<protein>
    <recommendedName>
        <fullName evidence="6">J domain-containing protein</fullName>
    </recommendedName>
</protein>
<sequence length="365" mass="42706">MEGNKDEASRCLSLAKRMFLEGNLEKALKFANKSNRLYPSRPAAELLHEINERSKSDGSNKKETPENNNIRNRKVRTNQREDNTADSNQKKNYTPEQLDAVKRIKTCKDYYQILGVEKDATKVDLKKAYRKLALQLHPDKNVAPGASEAFKAVSNAFGVLNDDQKRRRYDQFGEEKDVPTQHYREYYTNDFESDISPEDLFNMFFGGSFPSGGRVYVHRNHRRSSRPRYHQEQEEPATFNWLPALQFVPILILFLMGVISPLLVDPSPYSLSRSLYYPQQRSTADGVSYYVASNFERKFDSAKIYEIENDVKREYLGLLQERCWRDKRQRELLIHQAKLWGDEKKIEEYKTMTLRSCNELERLVS</sequence>
<dbReference type="Proteomes" id="UP000009022">
    <property type="component" value="Unassembled WGS sequence"/>
</dbReference>
<dbReference type="KEGG" id="tad:TRIADDRAFT_55761"/>
<keyword evidence="2" id="KW-0812">Transmembrane</keyword>
<dbReference type="EMBL" id="DS985244">
    <property type="protein sequence ID" value="EDV25550.1"/>
    <property type="molecule type" value="Genomic_DNA"/>
</dbReference>
<dbReference type="Gene3D" id="1.10.287.110">
    <property type="entry name" value="DnaJ domain"/>
    <property type="match status" value="1"/>
</dbReference>
<reference evidence="7 8" key="1">
    <citation type="journal article" date="2008" name="Nature">
        <title>The Trichoplax genome and the nature of placozoans.</title>
        <authorList>
            <person name="Srivastava M."/>
            <person name="Begovic E."/>
            <person name="Chapman J."/>
            <person name="Putnam N.H."/>
            <person name="Hellsten U."/>
            <person name="Kawashima T."/>
            <person name="Kuo A."/>
            <person name="Mitros T."/>
            <person name="Salamov A."/>
            <person name="Carpenter M.L."/>
            <person name="Signorovitch A.Y."/>
            <person name="Moreno M.A."/>
            <person name="Kamm K."/>
            <person name="Grimwood J."/>
            <person name="Schmutz J."/>
            <person name="Shapiro H."/>
            <person name="Grigoriev I.V."/>
            <person name="Buss L.W."/>
            <person name="Schierwater B."/>
            <person name="Dellaporta S.L."/>
            <person name="Rokhsar D.S."/>
        </authorList>
    </citation>
    <scope>NUCLEOTIDE SEQUENCE [LARGE SCALE GENOMIC DNA]</scope>
    <source>
        <strain evidence="7 8">Grell-BS-1999</strain>
    </source>
</reference>
<dbReference type="Pfam" id="PF00226">
    <property type="entry name" value="DnaJ"/>
    <property type="match status" value="1"/>
</dbReference>
<dbReference type="STRING" id="10228.B3RVS8"/>
<proteinExistence type="predicted"/>
<dbReference type="RefSeq" id="XP_002111583.1">
    <property type="nucleotide sequence ID" value="XM_002111547.1"/>
</dbReference>
<evidence type="ECO:0000256" key="1">
    <source>
        <dbReference type="ARBA" id="ARBA00004167"/>
    </source>
</evidence>
<dbReference type="SUPFAM" id="SSF46565">
    <property type="entry name" value="Chaperone J-domain"/>
    <property type="match status" value="1"/>
</dbReference>
<dbReference type="InterPro" id="IPR036869">
    <property type="entry name" value="J_dom_sf"/>
</dbReference>
<feature type="domain" description="J" evidence="6">
    <location>
        <begin position="109"/>
        <end position="173"/>
    </location>
</feature>
<evidence type="ECO:0000313" key="8">
    <source>
        <dbReference type="Proteomes" id="UP000009022"/>
    </source>
</evidence>
<name>B3RVS8_TRIAD</name>
<organism evidence="7 8">
    <name type="scientific">Trichoplax adhaerens</name>
    <name type="common">Trichoplax reptans</name>
    <dbReference type="NCBI Taxonomy" id="10228"/>
    <lineage>
        <taxon>Eukaryota</taxon>
        <taxon>Metazoa</taxon>
        <taxon>Placozoa</taxon>
        <taxon>Uniplacotomia</taxon>
        <taxon>Trichoplacea</taxon>
        <taxon>Trichoplacidae</taxon>
        <taxon>Trichoplax</taxon>
    </lineage>
</organism>
<dbReference type="PANTHER" id="PTHR43908">
    <property type="entry name" value="AT29763P-RELATED"/>
    <property type="match status" value="1"/>
</dbReference>
<dbReference type="PROSITE" id="PS50076">
    <property type="entry name" value="DNAJ_2"/>
    <property type="match status" value="1"/>
</dbReference>
<dbReference type="InterPro" id="IPR015399">
    <property type="entry name" value="DUF1977_DnaJ-like"/>
</dbReference>
<dbReference type="Pfam" id="PF09320">
    <property type="entry name" value="DUF1977"/>
    <property type="match status" value="1"/>
</dbReference>
<dbReference type="GeneID" id="6753297"/>
<gene>
    <name evidence="7" type="ORF">TRIADDRAFT_55761</name>
</gene>
<dbReference type="InterPro" id="IPR051100">
    <property type="entry name" value="DnaJ_subfamily_B/C"/>
</dbReference>
<dbReference type="HOGENOM" id="CLU_043579_3_0_1"/>
<evidence type="ECO:0000259" key="6">
    <source>
        <dbReference type="PROSITE" id="PS50076"/>
    </source>
</evidence>
<dbReference type="CTD" id="6753297"/>
<keyword evidence="8" id="KW-1185">Reference proteome</keyword>
<feature type="compositionally biased region" description="Polar residues" evidence="5">
    <location>
        <begin position="85"/>
        <end position="95"/>
    </location>
</feature>
<evidence type="ECO:0000256" key="4">
    <source>
        <dbReference type="ARBA" id="ARBA00023136"/>
    </source>
</evidence>
<dbReference type="FunFam" id="1.10.287.110:FF:000137">
    <property type="entry name" value="DnaJ homolog subfamily B member 1"/>
    <property type="match status" value="1"/>
</dbReference>
<comment type="subcellular location">
    <subcellularLocation>
        <location evidence="1">Membrane</location>
        <topology evidence="1">Single-pass membrane protein</topology>
    </subcellularLocation>
</comment>
<dbReference type="GO" id="GO:0005789">
    <property type="term" value="C:endoplasmic reticulum membrane"/>
    <property type="evidence" value="ECO:0000318"/>
    <property type="project" value="GO_Central"/>
</dbReference>
<evidence type="ECO:0000256" key="2">
    <source>
        <dbReference type="ARBA" id="ARBA00022692"/>
    </source>
</evidence>
<dbReference type="GO" id="GO:0030544">
    <property type="term" value="F:Hsp70 protein binding"/>
    <property type="evidence" value="ECO:0000318"/>
    <property type="project" value="GO_Central"/>
</dbReference>